<dbReference type="InterPro" id="IPR016166">
    <property type="entry name" value="FAD-bd_PCMH"/>
</dbReference>
<keyword evidence="4 8" id="KW-0732">Signal</keyword>
<keyword evidence="11" id="KW-1185">Reference proteome</keyword>
<keyword evidence="6" id="KW-1015">Disulfide bond</keyword>
<dbReference type="Gene3D" id="3.30.43.10">
    <property type="entry name" value="Uridine Diphospho-n-acetylenolpyruvylglucosamine Reductase, domain 2"/>
    <property type="match status" value="1"/>
</dbReference>
<keyword evidence="7" id="KW-0325">Glycoprotein</keyword>
<dbReference type="Gene3D" id="3.30.465.10">
    <property type="match status" value="1"/>
</dbReference>
<dbReference type="Pfam" id="PF01565">
    <property type="entry name" value="FAD_binding_4"/>
    <property type="match status" value="1"/>
</dbReference>
<dbReference type="Gene3D" id="3.40.462.20">
    <property type="match status" value="1"/>
</dbReference>
<reference evidence="10" key="1">
    <citation type="submission" date="2022-04" db="EMBL/GenBank/DDBJ databases">
        <title>Carnegiea gigantea Genome sequencing and assembly v2.</title>
        <authorList>
            <person name="Copetti D."/>
            <person name="Sanderson M.J."/>
            <person name="Burquez A."/>
            <person name="Wojciechowski M.F."/>
        </authorList>
    </citation>
    <scope>NUCLEOTIDE SEQUENCE</scope>
    <source>
        <strain evidence="10">SGP5-SGP5p</strain>
        <tissue evidence="10">Aerial part</tissue>
    </source>
</reference>
<comment type="cofactor">
    <cofactor evidence="1">
        <name>FAD</name>
        <dbReference type="ChEBI" id="CHEBI:57692"/>
    </cofactor>
</comment>
<dbReference type="GO" id="GO:0016491">
    <property type="term" value="F:oxidoreductase activity"/>
    <property type="evidence" value="ECO:0007669"/>
    <property type="project" value="InterPro"/>
</dbReference>
<evidence type="ECO:0000256" key="6">
    <source>
        <dbReference type="ARBA" id="ARBA00023157"/>
    </source>
</evidence>
<evidence type="ECO:0000256" key="3">
    <source>
        <dbReference type="ARBA" id="ARBA00022630"/>
    </source>
</evidence>
<keyword evidence="3" id="KW-0285">Flavoprotein</keyword>
<feature type="chain" id="PRO_5040414989" description="FAD-binding PCMH-type domain-containing protein" evidence="8">
    <location>
        <begin position="30"/>
        <end position="531"/>
    </location>
</feature>
<dbReference type="OrthoDB" id="407275at2759"/>
<accession>A0A9Q1KXG5</accession>
<feature type="signal peptide" evidence="8">
    <location>
        <begin position="1"/>
        <end position="29"/>
    </location>
</feature>
<comment type="caution">
    <text evidence="10">The sequence shown here is derived from an EMBL/GenBank/DDBJ whole genome shotgun (WGS) entry which is preliminary data.</text>
</comment>
<dbReference type="Pfam" id="PF08031">
    <property type="entry name" value="BBE"/>
    <property type="match status" value="1"/>
</dbReference>
<comment type="similarity">
    <text evidence="2">Belongs to the oxygen-dependent FAD-linked oxidoreductase family.</text>
</comment>
<evidence type="ECO:0000259" key="9">
    <source>
        <dbReference type="PROSITE" id="PS51387"/>
    </source>
</evidence>
<dbReference type="SUPFAM" id="SSF56176">
    <property type="entry name" value="FAD-binding/transporter-associated domain-like"/>
    <property type="match status" value="1"/>
</dbReference>
<dbReference type="FunFam" id="3.30.43.10:FF:000004">
    <property type="entry name" value="Berberine bridge enzyme-like 15"/>
    <property type="match status" value="1"/>
</dbReference>
<dbReference type="EMBL" id="JAKOGI010000013">
    <property type="protein sequence ID" value="KAJ8450684.1"/>
    <property type="molecule type" value="Genomic_DNA"/>
</dbReference>
<evidence type="ECO:0000256" key="7">
    <source>
        <dbReference type="ARBA" id="ARBA00023180"/>
    </source>
</evidence>
<organism evidence="10 11">
    <name type="scientific">Carnegiea gigantea</name>
    <dbReference type="NCBI Taxonomy" id="171969"/>
    <lineage>
        <taxon>Eukaryota</taxon>
        <taxon>Viridiplantae</taxon>
        <taxon>Streptophyta</taxon>
        <taxon>Embryophyta</taxon>
        <taxon>Tracheophyta</taxon>
        <taxon>Spermatophyta</taxon>
        <taxon>Magnoliopsida</taxon>
        <taxon>eudicotyledons</taxon>
        <taxon>Gunneridae</taxon>
        <taxon>Pentapetalae</taxon>
        <taxon>Caryophyllales</taxon>
        <taxon>Cactineae</taxon>
        <taxon>Cactaceae</taxon>
        <taxon>Cactoideae</taxon>
        <taxon>Echinocereeae</taxon>
        <taxon>Carnegiea</taxon>
    </lineage>
</organism>
<evidence type="ECO:0000256" key="5">
    <source>
        <dbReference type="ARBA" id="ARBA00022827"/>
    </source>
</evidence>
<dbReference type="Proteomes" id="UP001153076">
    <property type="component" value="Unassembled WGS sequence"/>
</dbReference>
<dbReference type="InterPro" id="IPR016167">
    <property type="entry name" value="FAD-bd_PCMH_sub1"/>
</dbReference>
<dbReference type="GO" id="GO:0071949">
    <property type="term" value="F:FAD binding"/>
    <property type="evidence" value="ECO:0007669"/>
    <property type="project" value="InterPro"/>
</dbReference>
<dbReference type="PROSITE" id="PS51387">
    <property type="entry name" value="FAD_PCMH"/>
    <property type="match status" value="1"/>
</dbReference>
<evidence type="ECO:0000313" key="11">
    <source>
        <dbReference type="Proteomes" id="UP001153076"/>
    </source>
</evidence>
<dbReference type="PANTHER" id="PTHR32448">
    <property type="entry name" value="OS08G0158400 PROTEIN"/>
    <property type="match status" value="1"/>
</dbReference>
<evidence type="ECO:0000256" key="8">
    <source>
        <dbReference type="SAM" id="SignalP"/>
    </source>
</evidence>
<protein>
    <recommendedName>
        <fullName evidence="9">FAD-binding PCMH-type domain-containing protein</fullName>
    </recommendedName>
</protein>
<dbReference type="InterPro" id="IPR012951">
    <property type="entry name" value="BBE"/>
</dbReference>
<dbReference type="InterPro" id="IPR006094">
    <property type="entry name" value="Oxid_FAD_bind_N"/>
</dbReference>
<evidence type="ECO:0000256" key="1">
    <source>
        <dbReference type="ARBA" id="ARBA00001974"/>
    </source>
</evidence>
<feature type="domain" description="FAD-binding PCMH-type" evidence="9">
    <location>
        <begin position="80"/>
        <end position="254"/>
    </location>
</feature>
<keyword evidence="5" id="KW-0274">FAD</keyword>
<evidence type="ECO:0000256" key="2">
    <source>
        <dbReference type="ARBA" id="ARBA00005466"/>
    </source>
</evidence>
<dbReference type="AlphaFoldDB" id="A0A9Q1KXG5"/>
<gene>
    <name evidence="10" type="ORF">Cgig2_021156</name>
</gene>
<proteinExistence type="inferred from homology"/>
<dbReference type="InterPro" id="IPR036318">
    <property type="entry name" value="FAD-bd_PCMH-like_sf"/>
</dbReference>
<dbReference type="InterPro" id="IPR016169">
    <property type="entry name" value="FAD-bd_PCMH_sub2"/>
</dbReference>
<evidence type="ECO:0000313" key="10">
    <source>
        <dbReference type="EMBL" id="KAJ8450684.1"/>
    </source>
</evidence>
<name>A0A9Q1KXG5_9CARY</name>
<sequence length="531" mass="59070">MKPLASFLFFLFFFNLIIVFISSFTSAYADDPVYSNFLQCLKNQSKSSTNVSNILYSRENTQYNSILTAYIRNLRFSYPTTPKPVLIITPLTPSHVSAAVICSRDQGLHLKIRSGGHDYEGISYVSDDAFVILDMSNLRAIRVDPVAETAYVEAGATLGELYYRIQEKSAVLGFPAGVCPSVGVGGHISGGGYGNMIRKHGLSVDHITDAVVVDAQGRVLNRTTMGEDLFWAIRGGGGASFAVVVSYTLSLVPVPKKVTVFNVKRFNATDLVYKWQFVMKDVDHNLFMRLLLQPVTNPDQPKGGKLATRVTFIALFLGDSDTLISVLNAAFPELGVTKADCLEMTWAQSVLYWANFNQGAPFEVLLNRNYTADYLKRKSDYVQEPISKVGLTLLMNKLVQLAKPGLVFNSYGGVMSTIPTATTPFPHRAGNLFKIQYSTSWKDPGQEAADKNIGLIRELHSFMTPYVSKNPRGAYLNYRDLDIGVNRNWTYVEGEVHGRKYFLGNFDKLVKSVVDPHNFFRNEQSIPVLKS</sequence>
<evidence type="ECO:0000256" key="4">
    <source>
        <dbReference type="ARBA" id="ARBA00022729"/>
    </source>
</evidence>